<organism evidence="2 3">
    <name type="scientific">Aquiflexum balticum DSM 16537</name>
    <dbReference type="NCBI Taxonomy" id="758820"/>
    <lineage>
        <taxon>Bacteria</taxon>
        <taxon>Pseudomonadati</taxon>
        <taxon>Bacteroidota</taxon>
        <taxon>Cytophagia</taxon>
        <taxon>Cytophagales</taxon>
        <taxon>Cyclobacteriaceae</taxon>
        <taxon>Aquiflexum</taxon>
    </lineage>
</organism>
<accession>A0A1W2HA50</accession>
<dbReference type="RefSeq" id="WP_084122602.1">
    <property type="nucleotide sequence ID" value="NZ_LT838813.1"/>
</dbReference>
<dbReference type="SUPFAM" id="SSF160719">
    <property type="entry name" value="gpW/gp25-like"/>
    <property type="match status" value="1"/>
</dbReference>
<gene>
    <name evidence="2" type="ORF">SAMN00777080_4324</name>
</gene>
<feature type="domain" description="IraD/Gp25-like" evidence="1">
    <location>
        <begin position="30"/>
        <end position="120"/>
    </location>
</feature>
<protein>
    <recommendedName>
        <fullName evidence="1">IraD/Gp25-like domain-containing protein</fullName>
    </recommendedName>
</protein>
<dbReference type="Pfam" id="PF04965">
    <property type="entry name" value="GPW_gp25"/>
    <property type="match status" value="1"/>
</dbReference>
<name>A0A1W2HA50_9BACT</name>
<sequence length="137" mass="15718">MDKSEKSFLGKGWAFPPAFDIQTKFVRMVSEEEDIHQSIRIILGTVPGERIMNPKFGCGIIKHVFETTDATSITILKDLIYDAILYYEPRIKSEKIDILTDKIEEGILLVHISYRIIITNTRSNMVYPFYATEGTNL</sequence>
<dbReference type="Proteomes" id="UP000192333">
    <property type="component" value="Chromosome I"/>
</dbReference>
<evidence type="ECO:0000313" key="2">
    <source>
        <dbReference type="EMBL" id="SMD45664.1"/>
    </source>
</evidence>
<dbReference type="Gene3D" id="3.10.450.40">
    <property type="match status" value="1"/>
</dbReference>
<reference evidence="3" key="1">
    <citation type="submission" date="2017-04" db="EMBL/GenBank/DDBJ databases">
        <authorList>
            <person name="Varghese N."/>
            <person name="Submissions S."/>
        </authorList>
    </citation>
    <scope>NUCLEOTIDE SEQUENCE [LARGE SCALE GENOMIC DNA]</scope>
    <source>
        <strain evidence="3">DSM 16537</strain>
    </source>
</reference>
<evidence type="ECO:0000259" key="1">
    <source>
        <dbReference type="Pfam" id="PF04965"/>
    </source>
</evidence>
<evidence type="ECO:0000313" key="3">
    <source>
        <dbReference type="Proteomes" id="UP000192333"/>
    </source>
</evidence>
<dbReference type="STRING" id="758820.SAMN00777080_4324"/>
<dbReference type="AlphaFoldDB" id="A0A1W2HA50"/>
<dbReference type="InterPro" id="IPR007048">
    <property type="entry name" value="IraD/Gp25-like"/>
</dbReference>
<proteinExistence type="predicted"/>
<dbReference type="OrthoDB" id="9802846at2"/>
<dbReference type="EMBL" id="LT838813">
    <property type="protein sequence ID" value="SMD45664.1"/>
    <property type="molecule type" value="Genomic_DNA"/>
</dbReference>
<keyword evidence="3" id="KW-1185">Reference proteome</keyword>